<comment type="caution">
    <text evidence="3">The sequence shown here is derived from an EMBL/GenBank/DDBJ whole genome shotgun (WGS) entry which is preliminary data.</text>
</comment>
<dbReference type="GO" id="GO:0005524">
    <property type="term" value="F:ATP binding"/>
    <property type="evidence" value="ECO:0007669"/>
    <property type="project" value="UniProtKB-KW"/>
</dbReference>
<dbReference type="InterPro" id="IPR029047">
    <property type="entry name" value="HSP70_peptide-bd_sf"/>
</dbReference>
<evidence type="ECO:0000313" key="3">
    <source>
        <dbReference type="EMBL" id="TKA63192.1"/>
    </source>
</evidence>
<dbReference type="PANTHER" id="PTHR19375">
    <property type="entry name" value="HEAT SHOCK PROTEIN 70KDA"/>
    <property type="match status" value="1"/>
</dbReference>
<organism evidence="3 4">
    <name type="scientific">Friedmanniomyces simplex</name>
    <dbReference type="NCBI Taxonomy" id="329884"/>
    <lineage>
        <taxon>Eukaryota</taxon>
        <taxon>Fungi</taxon>
        <taxon>Dikarya</taxon>
        <taxon>Ascomycota</taxon>
        <taxon>Pezizomycotina</taxon>
        <taxon>Dothideomycetes</taxon>
        <taxon>Dothideomycetidae</taxon>
        <taxon>Mycosphaerellales</taxon>
        <taxon>Teratosphaeriaceae</taxon>
        <taxon>Friedmanniomyces</taxon>
    </lineage>
</organism>
<reference evidence="3 4" key="1">
    <citation type="submission" date="2017-03" db="EMBL/GenBank/DDBJ databases">
        <title>Genomes of endolithic fungi from Antarctica.</title>
        <authorList>
            <person name="Coleine C."/>
            <person name="Masonjones S."/>
            <person name="Stajich J.E."/>
        </authorList>
    </citation>
    <scope>NUCLEOTIDE SEQUENCE [LARGE SCALE GENOMIC DNA]</scope>
    <source>
        <strain evidence="3 4">CCFEE 5184</strain>
    </source>
</reference>
<evidence type="ECO:0008006" key="5">
    <source>
        <dbReference type="Google" id="ProtNLM"/>
    </source>
</evidence>
<dbReference type="Pfam" id="PF00012">
    <property type="entry name" value="HSP70"/>
    <property type="match status" value="1"/>
</dbReference>
<protein>
    <recommendedName>
        <fullName evidence="5">Heat shock protein 70</fullName>
    </recommendedName>
</protein>
<evidence type="ECO:0000313" key="4">
    <source>
        <dbReference type="Proteomes" id="UP000309340"/>
    </source>
</evidence>
<dbReference type="OrthoDB" id="2401965at2759"/>
<evidence type="ECO:0000256" key="1">
    <source>
        <dbReference type="ARBA" id="ARBA00022741"/>
    </source>
</evidence>
<gene>
    <name evidence="3" type="ORF">B0A55_10202</name>
</gene>
<evidence type="ECO:0000256" key="2">
    <source>
        <dbReference type="ARBA" id="ARBA00022840"/>
    </source>
</evidence>
<proteinExistence type="predicted"/>
<dbReference type="EMBL" id="NAJQ01000976">
    <property type="protein sequence ID" value="TKA63192.1"/>
    <property type="molecule type" value="Genomic_DNA"/>
</dbReference>
<dbReference type="Gene3D" id="1.20.1270.10">
    <property type="match status" value="1"/>
</dbReference>
<accession>A0A4U0WJF9</accession>
<dbReference type="InterPro" id="IPR013126">
    <property type="entry name" value="Hsp_70_fam"/>
</dbReference>
<keyword evidence="2" id="KW-0067">ATP-binding</keyword>
<keyword evidence="1" id="KW-0547">Nucleotide-binding</keyword>
<sequence>MDVSTATTILQLVLMVVWACLNLPMKRKIFLQVIFSERYLLEIASAASLAFAPGLLDAVQSATPPSVEWFKRLPSNASRCWAVYALVLEKLDAVTMIYIGSGTNARGLSQRWGVYDRLSWTQLPRHVTTALRDGYTITHKGTLCWAPIPSADNLPRFRLLFLALETAFACLFWAFKSRRSSHHLLSCCPWALSSFTYAGLCSHSALEDATATGLDLTAKQLNDMRTQSKEKTREYMAKYHRAERERSPERIRALNAEAGARYRRTAKGKAKSQRAIAKGKASMKWKRTFTTVADNQQTVQFPVYQGEASAPELEHMATVLTFLQRVNCEDNTSLGEFTLAPIPAMKAGDAVLEVVFEVDVNGILKVTATEKTSGRSANITISNSVGKLSSGEIEKMVEEAAKFKGVDDAFSKKFEARQQLESYISRVEEIVSDPTMSMKLKRGQKEKIESALSDAMAQLEIEDAGSDDLRKKELALKRVVTKAMSTR</sequence>
<keyword evidence="4" id="KW-1185">Reference proteome</keyword>
<dbReference type="Gene3D" id="2.60.34.10">
    <property type="entry name" value="Substrate Binding Domain Of DNAk, Chain A, domain 1"/>
    <property type="match status" value="1"/>
</dbReference>
<name>A0A4U0WJF9_9PEZI</name>
<dbReference type="Proteomes" id="UP000309340">
    <property type="component" value="Unassembled WGS sequence"/>
</dbReference>
<dbReference type="InterPro" id="IPR029048">
    <property type="entry name" value="HSP70_C_sf"/>
</dbReference>
<dbReference type="SUPFAM" id="SSF100934">
    <property type="entry name" value="Heat shock protein 70kD (HSP70), C-terminal subdomain"/>
    <property type="match status" value="1"/>
</dbReference>
<dbReference type="GO" id="GO:0140662">
    <property type="term" value="F:ATP-dependent protein folding chaperone"/>
    <property type="evidence" value="ECO:0007669"/>
    <property type="project" value="InterPro"/>
</dbReference>
<dbReference type="AlphaFoldDB" id="A0A4U0WJF9"/>
<dbReference type="SUPFAM" id="SSF100920">
    <property type="entry name" value="Heat shock protein 70kD (HSP70), peptide-binding domain"/>
    <property type="match status" value="1"/>
</dbReference>
<dbReference type="STRING" id="329884.A0A4U0WJF9"/>
<dbReference type="FunFam" id="1.20.1270.10:FF:000014">
    <property type="entry name" value="Heat shock protein 70"/>
    <property type="match status" value="1"/>
</dbReference>